<organism evidence="2 3">
    <name type="scientific">Rhynchosporium graminicola</name>
    <dbReference type="NCBI Taxonomy" id="2792576"/>
    <lineage>
        <taxon>Eukaryota</taxon>
        <taxon>Fungi</taxon>
        <taxon>Dikarya</taxon>
        <taxon>Ascomycota</taxon>
        <taxon>Pezizomycotina</taxon>
        <taxon>Leotiomycetes</taxon>
        <taxon>Helotiales</taxon>
        <taxon>Ploettnerulaceae</taxon>
        <taxon>Rhynchosporium</taxon>
    </lineage>
</organism>
<dbReference type="InParanoid" id="A0A1E1JQU7"/>
<dbReference type="InterPro" id="IPR032801">
    <property type="entry name" value="PXL2A/B/C"/>
</dbReference>
<dbReference type="FunFam" id="3.40.30.10:FF:000404">
    <property type="entry name" value="WGS project CABT00000000 data, contig 2.14"/>
    <property type="match status" value="1"/>
</dbReference>
<feature type="compositionally biased region" description="Basic and acidic residues" evidence="1">
    <location>
        <begin position="252"/>
        <end position="274"/>
    </location>
</feature>
<feature type="region of interest" description="Disordered" evidence="1">
    <location>
        <begin position="327"/>
        <end position="378"/>
    </location>
</feature>
<evidence type="ECO:0000313" key="2">
    <source>
        <dbReference type="EMBL" id="CZS88245.1"/>
    </source>
</evidence>
<sequence length="378" mass="41400">MAISTSNLFSSKSAPLSNSKSTSTNPSTTPSIDTKNTASMTSLDQASDTTLSSHDAAAEFDGEVNTNDTLPTQETLKKVENHPILDQDGRSIPFKNLYTGPNVARRVLVIFVRHFYCGNCQEYIRTLTSSITPSSLLSLPTPTFIAIVGCGSPSLIPMWIDATSCPFPVYADPTKLLYSELGMFRTLNMGNRPEYQRKDFLSLMIGGFWQSMSMVTSGQALKGGDMYQVGGEFMFEPVNDASPICTPGSVGEEEKRLSAEAGKENGADGERGEEGMLELQPVEEKRVTWCHRMRNTRDHAEMPELREVLGLDGEGVMGNCKKRWSKAMETRKGTGLSRRNTGTADGDANEAFRRKIKELDEGSSKRASSEDKESVAGR</sequence>
<protein>
    <recommendedName>
        <fullName evidence="4">Thioredoxin-like protein AAED1</fullName>
    </recommendedName>
</protein>
<dbReference type="EMBL" id="FJUW01000001">
    <property type="protein sequence ID" value="CZS88245.1"/>
    <property type="molecule type" value="Genomic_DNA"/>
</dbReference>
<name>A0A1E1JQU7_9HELO</name>
<dbReference type="PANTHER" id="PTHR28630:SF3">
    <property type="entry name" value="PEROXIREDOXIN-LIKE 2C"/>
    <property type="match status" value="1"/>
</dbReference>
<dbReference type="STRING" id="914237.A0A1E1JQU7"/>
<keyword evidence="3" id="KW-1185">Reference proteome</keyword>
<feature type="compositionally biased region" description="Low complexity" evidence="1">
    <location>
        <begin position="10"/>
        <end position="31"/>
    </location>
</feature>
<evidence type="ECO:0000256" key="1">
    <source>
        <dbReference type="SAM" id="MobiDB-lite"/>
    </source>
</evidence>
<dbReference type="Pfam" id="PF13911">
    <property type="entry name" value="AhpC-TSA_2"/>
    <property type="match status" value="1"/>
</dbReference>
<feature type="compositionally biased region" description="Basic and acidic residues" evidence="1">
    <location>
        <begin position="350"/>
        <end position="378"/>
    </location>
</feature>
<evidence type="ECO:0008006" key="4">
    <source>
        <dbReference type="Google" id="ProtNLM"/>
    </source>
</evidence>
<dbReference type="InterPro" id="IPR036249">
    <property type="entry name" value="Thioredoxin-like_sf"/>
</dbReference>
<dbReference type="CDD" id="cd02970">
    <property type="entry name" value="PRX_like2"/>
    <property type="match status" value="1"/>
</dbReference>
<feature type="region of interest" description="Disordered" evidence="1">
    <location>
        <begin position="248"/>
        <end position="274"/>
    </location>
</feature>
<comment type="caution">
    <text evidence="2">The sequence shown here is derived from an EMBL/GenBank/DDBJ whole genome shotgun (WGS) entry which is preliminary data.</text>
</comment>
<dbReference type="Proteomes" id="UP000178129">
    <property type="component" value="Unassembled WGS sequence"/>
</dbReference>
<evidence type="ECO:0000313" key="3">
    <source>
        <dbReference type="Proteomes" id="UP000178129"/>
    </source>
</evidence>
<accession>A0A1E1JQU7</accession>
<dbReference type="SUPFAM" id="SSF52833">
    <property type="entry name" value="Thioredoxin-like"/>
    <property type="match status" value="1"/>
</dbReference>
<dbReference type="PANTHER" id="PTHR28630">
    <property type="match status" value="1"/>
</dbReference>
<feature type="region of interest" description="Disordered" evidence="1">
    <location>
        <begin position="1"/>
        <end position="82"/>
    </location>
</feature>
<gene>
    <name evidence="2" type="ORF">RCO7_01203</name>
</gene>
<feature type="compositionally biased region" description="Polar residues" evidence="1">
    <location>
        <begin position="64"/>
        <end position="74"/>
    </location>
</feature>
<dbReference type="AlphaFoldDB" id="A0A1E1JQU7"/>
<proteinExistence type="predicted"/>
<reference evidence="3" key="1">
    <citation type="submission" date="2016-03" db="EMBL/GenBank/DDBJ databases">
        <authorList>
            <person name="Ploux O."/>
        </authorList>
    </citation>
    <scope>NUCLEOTIDE SEQUENCE [LARGE SCALE GENOMIC DNA]</scope>
    <source>
        <strain evidence="3">UK7</strain>
    </source>
</reference>
<feature type="compositionally biased region" description="Polar residues" evidence="1">
    <location>
        <begin position="32"/>
        <end position="53"/>
    </location>
</feature>